<accession>A0ABY8EDA4</accession>
<evidence type="ECO:0000313" key="2">
    <source>
        <dbReference type="EMBL" id="WFD10756.1"/>
    </source>
</evidence>
<gene>
    <name evidence="2" type="ORF">P4S50_01385</name>
</gene>
<organism evidence="2 3">
    <name type="scientific">Tepidibacter hydrothermalis</name>
    <dbReference type="NCBI Taxonomy" id="3036126"/>
    <lineage>
        <taxon>Bacteria</taxon>
        <taxon>Bacillati</taxon>
        <taxon>Bacillota</taxon>
        <taxon>Clostridia</taxon>
        <taxon>Peptostreptococcales</taxon>
        <taxon>Peptostreptococcaceae</taxon>
        <taxon>Tepidibacter</taxon>
    </lineage>
</organism>
<keyword evidence="3" id="KW-1185">Reference proteome</keyword>
<dbReference type="Proteomes" id="UP001222800">
    <property type="component" value="Chromosome"/>
</dbReference>
<feature type="transmembrane region" description="Helical" evidence="1">
    <location>
        <begin position="12"/>
        <end position="34"/>
    </location>
</feature>
<name>A0ABY8EDA4_9FIRM</name>
<keyword evidence="1" id="KW-0472">Membrane</keyword>
<protein>
    <submittedName>
        <fullName evidence="2">Uncharacterized protein</fullName>
    </submittedName>
</protein>
<dbReference type="RefSeq" id="WP_277732723.1">
    <property type="nucleotide sequence ID" value="NZ_CP120733.1"/>
</dbReference>
<proteinExistence type="predicted"/>
<reference evidence="2 3" key="1">
    <citation type="submission" date="2023-03" db="EMBL/GenBank/DDBJ databases">
        <title>Complete genome sequence of Tepidibacter sp. SWIR-1, isolated from a deep-sea hydrothermal vent.</title>
        <authorList>
            <person name="Li X."/>
        </authorList>
    </citation>
    <scope>NUCLEOTIDE SEQUENCE [LARGE SCALE GENOMIC DNA]</scope>
    <source>
        <strain evidence="2 3">SWIR-1</strain>
    </source>
</reference>
<keyword evidence="1" id="KW-0812">Transmembrane</keyword>
<evidence type="ECO:0000256" key="1">
    <source>
        <dbReference type="SAM" id="Phobius"/>
    </source>
</evidence>
<sequence length="101" mass="11551">MGNVISIDYNLIFQSLIILGIIVGAVIKLIEIAIWEVIHVTKNIDDYVAIKNNLEDSNIKVKTKFKNEIRSRNGFGIRDTKYKVLVKRSESSMAREIIMKV</sequence>
<dbReference type="EMBL" id="CP120733">
    <property type="protein sequence ID" value="WFD10756.1"/>
    <property type="molecule type" value="Genomic_DNA"/>
</dbReference>
<evidence type="ECO:0000313" key="3">
    <source>
        <dbReference type="Proteomes" id="UP001222800"/>
    </source>
</evidence>
<keyword evidence="1" id="KW-1133">Transmembrane helix</keyword>